<comment type="caution">
    <text evidence="3">The sequence shown here is derived from an EMBL/GenBank/DDBJ whole genome shotgun (WGS) entry which is preliminary data.</text>
</comment>
<feature type="region of interest" description="Disordered" evidence="1">
    <location>
        <begin position="245"/>
        <end position="266"/>
    </location>
</feature>
<feature type="region of interest" description="Disordered" evidence="1">
    <location>
        <begin position="48"/>
        <end position="77"/>
    </location>
</feature>
<evidence type="ECO:0000256" key="1">
    <source>
        <dbReference type="SAM" id="MobiDB-lite"/>
    </source>
</evidence>
<protein>
    <recommendedName>
        <fullName evidence="2">CRIB domain-containing protein</fullName>
    </recommendedName>
</protein>
<gene>
    <name evidence="3" type="ORF">PENTCL1PPCAC_10171</name>
</gene>
<keyword evidence="4" id="KW-1185">Reference proteome</keyword>
<feature type="compositionally biased region" description="Low complexity" evidence="1">
    <location>
        <begin position="408"/>
        <end position="420"/>
    </location>
</feature>
<dbReference type="Proteomes" id="UP001432027">
    <property type="component" value="Unassembled WGS sequence"/>
</dbReference>
<feature type="region of interest" description="Disordered" evidence="1">
    <location>
        <begin position="321"/>
        <end position="347"/>
    </location>
</feature>
<organism evidence="3 4">
    <name type="scientific">Pristionchus entomophagus</name>
    <dbReference type="NCBI Taxonomy" id="358040"/>
    <lineage>
        <taxon>Eukaryota</taxon>
        <taxon>Metazoa</taxon>
        <taxon>Ecdysozoa</taxon>
        <taxon>Nematoda</taxon>
        <taxon>Chromadorea</taxon>
        <taxon>Rhabditida</taxon>
        <taxon>Rhabditina</taxon>
        <taxon>Diplogasteromorpha</taxon>
        <taxon>Diplogasteroidea</taxon>
        <taxon>Neodiplogasteridae</taxon>
        <taxon>Pristionchus</taxon>
    </lineage>
</organism>
<feature type="compositionally biased region" description="Acidic residues" evidence="1">
    <location>
        <begin position="501"/>
        <end position="513"/>
    </location>
</feature>
<sequence>TMKETRARKHSQIQITPPENFTHVTHVDRSDTVACLVDALQTPVRPIDGHGWPETVPLPRKATGPSLGRGSMPRSALSPSTFSSSAWNIAGSGTVSGGTVSGGTVSSAGYGTWNAGVKRQIAHRRSNLPNFAADLLVPKSRAPDVPTTPCSSPADGRFLSAPRHARSASASNDDVHALGRDTHYVNVKPFGQVYHDPHGHYKYAENDGYVKPYSVIKPQPPPHASPTSPKGRASTVHVHEQIAVTFRPPREEAPPPPRDSHHETDASTFIAAPNRITVELTRPTDLFGPGPGLGLGLGALGAGSIGIDDVVPLPCPGSLDSGVSEPPFPAPATAATEEAPAPSSISPEEVNDYLARLRVFYSDLKDSNQLDSEGVIHRLNVLKPAAEIILADLMDSRKKRPAPGPPVGNGASSGASPASADDAVTPTAARPVPKPRTTKPSASSPTGAAAGAADPATPTPAAAAAVLQDRFNALPEAAVQLDPTSLKLSPEHSQLARVMPSDDEDDDEECTRL</sequence>
<reference evidence="3" key="1">
    <citation type="submission" date="2023-10" db="EMBL/GenBank/DDBJ databases">
        <title>Genome assembly of Pristionchus species.</title>
        <authorList>
            <person name="Yoshida K."/>
            <person name="Sommer R.J."/>
        </authorList>
    </citation>
    <scope>NUCLEOTIDE SEQUENCE</scope>
    <source>
        <strain evidence="3">RS0144</strain>
    </source>
</reference>
<name>A0AAV5T8K1_9BILA</name>
<dbReference type="InterPro" id="IPR000095">
    <property type="entry name" value="CRIB_dom"/>
</dbReference>
<evidence type="ECO:0000313" key="3">
    <source>
        <dbReference type="EMBL" id="GMS87996.1"/>
    </source>
</evidence>
<evidence type="ECO:0000313" key="4">
    <source>
        <dbReference type="Proteomes" id="UP001432027"/>
    </source>
</evidence>
<evidence type="ECO:0000259" key="2">
    <source>
        <dbReference type="PROSITE" id="PS50108"/>
    </source>
</evidence>
<feature type="region of interest" description="Disordered" evidence="1">
    <location>
        <begin position="482"/>
        <end position="513"/>
    </location>
</feature>
<dbReference type="PROSITE" id="PS50108">
    <property type="entry name" value="CRIB"/>
    <property type="match status" value="1"/>
</dbReference>
<feature type="non-terminal residue" evidence="3">
    <location>
        <position position="1"/>
    </location>
</feature>
<feature type="compositionally biased region" description="Low complexity" evidence="1">
    <location>
        <begin position="331"/>
        <end position="347"/>
    </location>
</feature>
<feature type="compositionally biased region" description="Low complexity" evidence="1">
    <location>
        <begin position="438"/>
        <end position="461"/>
    </location>
</feature>
<feature type="compositionally biased region" description="Basic and acidic residues" evidence="1">
    <location>
        <begin position="248"/>
        <end position="265"/>
    </location>
</feature>
<accession>A0AAV5T8K1</accession>
<dbReference type="AlphaFoldDB" id="A0AAV5T8K1"/>
<proteinExistence type="predicted"/>
<dbReference type="EMBL" id="BTSX01000003">
    <property type="protein sequence ID" value="GMS87996.1"/>
    <property type="molecule type" value="Genomic_DNA"/>
</dbReference>
<feature type="domain" description="CRIB" evidence="2">
    <location>
        <begin position="15"/>
        <end position="28"/>
    </location>
</feature>
<feature type="region of interest" description="Disordered" evidence="1">
    <location>
        <begin position="397"/>
        <end position="461"/>
    </location>
</feature>